<keyword evidence="1" id="KW-0472">Membrane</keyword>
<keyword evidence="1" id="KW-1133">Transmembrane helix</keyword>
<dbReference type="RefSeq" id="WP_179421548.1">
    <property type="nucleotide sequence ID" value="NZ_JACCAB010000001.1"/>
</dbReference>
<sequence length="146" mass="15529">MTATTQRPAPPVHPRGFGALRAPGLVLAAAVAATTLVATVDPNQPGHYPTCPFLAVTGYYCPGCGSLRALHDLAHGDFAGAVARNPLMVLAAGGLVVAFVLWTRRLWRGLPRTWVAPPVLLYGLLTLVLAFWVLRNVPGWTWLSPA</sequence>
<dbReference type="InterPro" id="IPR021215">
    <property type="entry name" value="DUF2752"/>
</dbReference>
<gene>
    <name evidence="2" type="ORF">BJ986_001656</name>
</gene>
<proteinExistence type="predicted"/>
<dbReference type="Pfam" id="PF10825">
    <property type="entry name" value="DUF2752"/>
    <property type="match status" value="1"/>
</dbReference>
<feature type="transmembrane region" description="Helical" evidence="1">
    <location>
        <begin position="20"/>
        <end position="40"/>
    </location>
</feature>
<evidence type="ECO:0000313" key="2">
    <source>
        <dbReference type="EMBL" id="NYG07169.1"/>
    </source>
</evidence>
<feature type="transmembrane region" description="Helical" evidence="1">
    <location>
        <begin position="82"/>
        <end position="102"/>
    </location>
</feature>
<evidence type="ECO:0000313" key="3">
    <source>
        <dbReference type="Proteomes" id="UP000573599"/>
    </source>
</evidence>
<comment type="caution">
    <text evidence="2">The sequence shown here is derived from an EMBL/GenBank/DDBJ whole genome shotgun (WGS) entry which is preliminary data.</text>
</comment>
<name>A0A852WEF7_9MICO</name>
<feature type="transmembrane region" description="Helical" evidence="1">
    <location>
        <begin position="114"/>
        <end position="134"/>
    </location>
</feature>
<protein>
    <submittedName>
        <fullName evidence="2">Uncharacterized protein (DUF983 family)</fullName>
    </submittedName>
</protein>
<keyword evidence="1" id="KW-0812">Transmembrane</keyword>
<reference evidence="2 3" key="1">
    <citation type="submission" date="2020-07" db="EMBL/GenBank/DDBJ databases">
        <title>Sequencing the genomes of 1000 actinobacteria strains.</title>
        <authorList>
            <person name="Klenk H.-P."/>
        </authorList>
    </citation>
    <scope>NUCLEOTIDE SEQUENCE [LARGE SCALE GENOMIC DNA]</scope>
    <source>
        <strain evidence="2 3">DSM 23987</strain>
    </source>
</reference>
<keyword evidence="3" id="KW-1185">Reference proteome</keyword>
<dbReference type="EMBL" id="JACCAB010000001">
    <property type="protein sequence ID" value="NYG07169.1"/>
    <property type="molecule type" value="Genomic_DNA"/>
</dbReference>
<dbReference type="AlphaFoldDB" id="A0A852WEF7"/>
<evidence type="ECO:0000256" key="1">
    <source>
        <dbReference type="SAM" id="Phobius"/>
    </source>
</evidence>
<organism evidence="2 3">
    <name type="scientific">Pedococcus badiiscoriae</name>
    <dbReference type="NCBI Taxonomy" id="642776"/>
    <lineage>
        <taxon>Bacteria</taxon>
        <taxon>Bacillati</taxon>
        <taxon>Actinomycetota</taxon>
        <taxon>Actinomycetes</taxon>
        <taxon>Micrococcales</taxon>
        <taxon>Intrasporangiaceae</taxon>
        <taxon>Pedococcus</taxon>
    </lineage>
</organism>
<accession>A0A852WEF7</accession>
<dbReference type="Proteomes" id="UP000573599">
    <property type="component" value="Unassembled WGS sequence"/>
</dbReference>